<dbReference type="Proteomes" id="UP000321274">
    <property type="component" value="Unassembled WGS sequence"/>
</dbReference>
<sequence length="86" mass="9633">MNKKPTIILVHGFWGGAAHWSKVITDLSHRGYEALRAVELPLTSLADDVERTRKMIAQVQGDVLLVGHSYGGRSLPKWVINPMLWV</sequence>
<dbReference type="SUPFAM" id="SSF53474">
    <property type="entry name" value="alpha/beta-Hydrolases"/>
    <property type="match status" value="1"/>
</dbReference>
<evidence type="ECO:0000313" key="2">
    <source>
        <dbReference type="EMBL" id="GEK45010.1"/>
    </source>
</evidence>
<evidence type="ECO:0000259" key="1">
    <source>
        <dbReference type="Pfam" id="PF12697"/>
    </source>
</evidence>
<dbReference type="InterPro" id="IPR052897">
    <property type="entry name" value="Sec-Metab_Biosynth_Hydrolase"/>
</dbReference>
<evidence type="ECO:0000313" key="3">
    <source>
        <dbReference type="Proteomes" id="UP000321274"/>
    </source>
</evidence>
<dbReference type="InterPro" id="IPR000073">
    <property type="entry name" value="AB_hydrolase_1"/>
</dbReference>
<accession>A0AAV3WFB1</accession>
<comment type="caution">
    <text evidence="2">The sequence shown here is derived from an EMBL/GenBank/DDBJ whole genome shotgun (WGS) entry which is preliminary data.</text>
</comment>
<dbReference type="Gene3D" id="3.40.50.1820">
    <property type="entry name" value="alpha/beta hydrolase"/>
    <property type="match status" value="1"/>
</dbReference>
<proteinExistence type="predicted"/>
<name>A0AAV3WFB1_ACIJO</name>
<dbReference type="PANTHER" id="PTHR37017:SF11">
    <property type="entry name" value="ESTERASE_LIPASE_THIOESTERASE DOMAIN-CONTAINING PROTEIN"/>
    <property type="match status" value="1"/>
</dbReference>
<protein>
    <recommendedName>
        <fullName evidence="1">AB hydrolase-1 domain-containing protein</fullName>
    </recommendedName>
</protein>
<organism evidence="2 3">
    <name type="scientific">Acinetobacter johnsonii</name>
    <dbReference type="NCBI Taxonomy" id="40214"/>
    <lineage>
        <taxon>Bacteria</taxon>
        <taxon>Pseudomonadati</taxon>
        <taxon>Pseudomonadota</taxon>
        <taxon>Gammaproteobacteria</taxon>
        <taxon>Moraxellales</taxon>
        <taxon>Moraxellaceae</taxon>
        <taxon>Acinetobacter</taxon>
    </lineage>
</organism>
<dbReference type="Pfam" id="PF12697">
    <property type="entry name" value="Abhydrolase_6"/>
    <property type="match status" value="1"/>
</dbReference>
<gene>
    <name evidence="2" type="ORF">AJO04nite_22680</name>
</gene>
<dbReference type="AlphaFoldDB" id="A0AAV3WFB1"/>
<feature type="domain" description="AB hydrolase-1" evidence="1">
    <location>
        <begin position="7"/>
        <end position="72"/>
    </location>
</feature>
<reference evidence="2 3" key="1">
    <citation type="submission" date="2019-07" db="EMBL/GenBank/DDBJ databases">
        <title>Whole genome shotgun sequence of Acinetobacter johnsonii NBRC 102197.</title>
        <authorList>
            <person name="Hosoyama A."/>
            <person name="Uohara A."/>
            <person name="Ohji S."/>
            <person name="Ichikawa N."/>
        </authorList>
    </citation>
    <scope>NUCLEOTIDE SEQUENCE [LARGE SCALE GENOMIC DNA]</scope>
    <source>
        <strain evidence="2 3">NBRC 102197</strain>
    </source>
</reference>
<dbReference type="PANTHER" id="PTHR37017">
    <property type="entry name" value="AB HYDROLASE-1 DOMAIN-CONTAINING PROTEIN-RELATED"/>
    <property type="match status" value="1"/>
</dbReference>
<dbReference type="InterPro" id="IPR029058">
    <property type="entry name" value="AB_hydrolase_fold"/>
</dbReference>
<dbReference type="EMBL" id="BJUJ01000071">
    <property type="protein sequence ID" value="GEK45010.1"/>
    <property type="molecule type" value="Genomic_DNA"/>
</dbReference>